<accession>A0ABV5YHC0</accession>
<keyword evidence="6 10" id="KW-0407">Ion channel</keyword>
<organism evidence="12 13">
    <name type="scientific">Actinoallomurus acaciae</name>
    <dbReference type="NCBI Taxonomy" id="502577"/>
    <lineage>
        <taxon>Bacteria</taxon>
        <taxon>Bacillati</taxon>
        <taxon>Actinomycetota</taxon>
        <taxon>Actinomycetes</taxon>
        <taxon>Streptosporangiales</taxon>
        <taxon>Thermomonosporaceae</taxon>
        <taxon>Actinoallomurus</taxon>
    </lineage>
</organism>
<feature type="binding site" evidence="10">
    <location>
        <position position="127"/>
    </location>
    <ligand>
        <name>Na(+)</name>
        <dbReference type="ChEBI" id="CHEBI:29101"/>
        <note>structural</note>
    </ligand>
</feature>
<dbReference type="InterPro" id="IPR036259">
    <property type="entry name" value="MFS_trans_sf"/>
</dbReference>
<dbReference type="SUPFAM" id="SSF103473">
    <property type="entry name" value="MFS general substrate transporter"/>
    <property type="match status" value="1"/>
</dbReference>
<dbReference type="PANTHER" id="PTHR28259">
    <property type="entry name" value="FLUORIDE EXPORT PROTEIN 1-RELATED"/>
    <property type="match status" value="1"/>
</dbReference>
<sequence>MTSRSTDDSIDRRPGEPPDLPIDPDVDLHDEADHPERGPFPPRSPRRHRQWRVLTTISVGGALGSIARYGVSTAIPVGPGHFPWATFLINLTGCFALGLLMVFVLDIWPPTRYVRPFLGVGFLGGYTTFSTFAVETRDLAGHGSWILADAYVLNSLVGGLVAVWLGITLARLIGGLPVRREQGK</sequence>
<dbReference type="NCBIfam" id="TIGR00494">
    <property type="entry name" value="crcB"/>
    <property type="match status" value="1"/>
</dbReference>
<evidence type="ECO:0000256" key="11">
    <source>
        <dbReference type="SAM" id="MobiDB-lite"/>
    </source>
</evidence>
<dbReference type="EMBL" id="JBHLZP010000117">
    <property type="protein sequence ID" value="MFB9834018.1"/>
    <property type="molecule type" value="Genomic_DNA"/>
</dbReference>
<comment type="catalytic activity">
    <reaction evidence="8">
        <text>fluoride(in) = fluoride(out)</text>
        <dbReference type="Rhea" id="RHEA:76159"/>
        <dbReference type="ChEBI" id="CHEBI:17051"/>
    </reaction>
    <physiologicalReaction direction="left-to-right" evidence="8">
        <dbReference type="Rhea" id="RHEA:76160"/>
    </physiologicalReaction>
</comment>
<evidence type="ECO:0000256" key="10">
    <source>
        <dbReference type="HAMAP-Rule" id="MF_00454"/>
    </source>
</evidence>
<evidence type="ECO:0000256" key="4">
    <source>
        <dbReference type="ARBA" id="ARBA00022989"/>
    </source>
</evidence>
<dbReference type="PANTHER" id="PTHR28259:SF1">
    <property type="entry name" value="FLUORIDE EXPORT PROTEIN 1-RELATED"/>
    <property type="match status" value="1"/>
</dbReference>
<evidence type="ECO:0000256" key="3">
    <source>
        <dbReference type="ARBA" id="ARBA00022692"/>
    </source>
</evidence>
<keyword evidence="5 10" id="KW-0472">Membrane</keyword>
<keyword evidence="10" id="KW-0406">Ion transport</keyword>
<dbReference type="InterPro" id="IPR003691">
    <property type="entry name" value="FluC"/>
</dbReference>
<protein>
    <recommendedName>
        <fullName evidence="10">Fluoride-specific ion channel FluC</fullName>
    </recommendedName>
</protein>
<evidence type="ECO:0000256" key="2">
    <source>
        <dbReference type="ARBA" id="ARBA00022475"/>
    </source>
</evidence>
<keyword evidence="10" id="KW-0479">Metal-binding</keyword>
<feature type="transmembrane region" description="Helical" evidence="10">
    <location>
        <begin position="117"/>
        <end position="134"/>
    </location>
</feature>
<dbReference type="RefSeq" id="WP_378202797.1">
    <property type="nucleotide sequence ID" value="NZ_JBHLZP010000117.1"/>
</dbReference>
<comment type="caution">
    <text evidence="12">The sequence shown here is derived from an EMBL/GenBank/DDBJ whole genome shotgun (WGS) entry which is preliminary data.</text>
</comment>
<feature type="binding site" evidence="10">
    <location>
        <position position="124"/>
    </location>
    <ligand>
        <name>Na(+)</name>
        <dbReference type="ChEBI" id="CHEBI:29101"/>
        <note>structural</note>
    </ligand>
</feature>
<evidence type="ECO:0000256" key="6">
    <source>
        <dbReference type="ARBA" id="ARBA00023303"/>
    </source>
</evidence>
<evidence type="ECO:0000256" key="8">
    <source>
        <dbReference type="ARBA" id="ARBA00035585"/>
    </source>
</evidence>
<evidence type="ECO:0000313" key="12">
    <source>
        <dbReference type="EMBL" id="MFB9834018.1"/>
    </source>
</evidence>
<evidence type="ECO:0000256" key="9">
    <source>
        <dbReference type="ARBA" id="ARBA00049940"/>
    </source>
</evidence>
<evidence type="ECO:0000256" key="7">
    <source>
        <dbReference type="ARBA" id="ARBA00035120"/>
    </source>
</evidence>
<keyword evidence="4 10" id="KW-1133">Transmembrane helix</keyword>
<keyword evidence="13" id="KW-1185">Reference proteome</keyword>
<comment type="activity regulation">
    <text evidence="10">Na(+) is not transported, but it plays an essential structural role and its presence is essential for fluoride channel function.</text>
</comment>
<comment type="subcellular location">
    <subcellularLocation>
        <location evidence="1 10">Cell membrane</location>
        <topology evidence="1 10">Multi-pass membrane protein</topology>
    </subcellularLocation>
</comment>
<keyword evidence="2 10" id="KW-1003">Cell membrane</keyword>
<name>A0ABV5YHC0_9ACTN</name>
<proteinExistence type="inferred from homology"/>
<dbReference type="Proteomes" id="UP001589627">
    <property type="component" value="Unassembled WGS sequence"/>
</dbReference>
<feature type="transmembrane region" description="Helical" evidence="10">
    <location>
        <begin position="51"/>
        <end position="70"/>
    </location>
</feature>
<feature type="compositionally biased region" description="Basic and acidic residues" evidence="11">
    <location>
        <begin position="26"/>
        <end position="37"/>
    </location>
</feature>
<feature type="transmembrane region" description="Helical" evidence="10">
    <location>
        <begin position="82"/>
        <end position="105"/>
    </location>
</feature>
<feature type="transmembrane region" description="Helical" evidence="10">
    <location>
        <begin position="154"/>
        <end position="174"/>
    </location>
</feature>
<keyword evidence="3 10" id="KW-0812">Transmembrane</keyword>
<comment type="similarity">
    <text evidence="7 10">Belongs to the fluoride channel Fluc/FEX (TC 1.A.43) family.</text>
</comment>
<reference evidence="12 13" key="1">
    <citation type="submission" date="2024-09" db="EMBL/GenBank/DDBJ databases">
        <authorList>
            <person name="Sun Q."/>
            <person name="Mori K."/>
        </authorList>
    </citation>
    <scope>NUCLEOTIDE SEQUENCE [LARGE SCALE GENOMIC DNA]</scope>
    <source>
        <strain evidence="12 13">TBRC 0563</strain>
    </source>
</reference>
<evidence type="ECO:0000313" key="13">
    <source>
        <dbReference type="Proteomes" id="UP001589627"/>
    </source>
</evidence>
<gene>
    <name evidence="10 12" type="primary">crcB</name>
    <name evidence="10" type="synonym">fluC</name>
    <name evidence="12" type="ORF">ACFFNX_17675</name>
</gene>
<dbReference type="Pfam" id="PF02537">
    <property type="entry name" value="CRCB"/>
    <property type="match status" value="1"/>
</dbReference>
<keyword evidence="10" id="KW-0915">Sodium</keyword>
<feature type="compositionally biased region" description="Basic and acidic residues" evidence="11">
    <location>
        <begin position="1"/>
        <end position="16"/>
    </location>
</feature>
<evidence type="ECO:0000256" key="1">
    <source>
        <dbReference type="ARBA" id="ARBA00004651"/>
    </source>
</evidence>
<feature type="region of interest" description="Disordered" evidence="11">
    <location>
        <begin position="1"/>
        <end position="47"/>
    </location>
</feature>
<keyword evidence="10" id="KW-0813">Transport</keyword>
<dbReference type="HAMAP" id="MF_00454">
    <property type="entry name" value="FluC"/>
    <property type="match status" value="1"/>
</dbReference>
<evidence type="ECO:0000256" key="5">
    <source>
        <dbReference type="ARBA" id="ARBA00023136"/>
    </source>
</evidence>
<comment type="function">
    <text evidence="9 10">Fluoride-specific ion channel. Important for reducing fluoride concentration in the cell, thus reducing its toxicity.</text>
</comment>